<keyword evidence="1" id="KW-1133">Transmembrane helix</keyword>
<keyword evidence="1" id="KW-0472">Membrane</keyword>
<protein>
    <submittedName>
        <fullName evidence="2">Unannotated protein</fullName>
    </submittedName>
</protein>
<dbReference type="EMBL" id="CAEZXL010000028">
    <property type="protein sequence ID" value="CAB4681411.1"/>
    <property type="molecule type" value="Genomic_DNA"/>
</dbReference>
<gene>
    <name evidence="2" type="ORF">UFOPK2373_00278</name>
</gene>
<keyword evidence="1" id="KW-0812">Transmembrane</keyword>
<evidence type="ECO:0000256" key="1">
    <source>
        <dbReference type="SAM" id="Phobius"/>
    </source>
</evidence>
<reference evidence="2" key="1">
    <citation type="submission" date="2020-05" db="EMBL/GenBank/DDBJ databases">
        <authorList>
            <person name="Chiriac C."/>
            <person name="Salcher M."/>
            <person name="Ghai R."/>
            <person name="Kavagutti S V."/>
        </authorList>
    </citation>
    <scope>NUCLEOTIDE SEQUENCE</scope>
</reference>
<proteinExistence type="predicted"/>
<organism evidence="2">
    <name type="scientific">freshwater metagenome</name>
    <dbReference type="NCBI Taxonomy" id="449393"/>
    <lineage>
        <taxon>unclassified sequences</taxon>
        <taxon>metagenomes</taxon>
        <taxon>ecological metagenomes</taxon>
    </lineage>
</organism>
<accession>A0A6J6N453</accession>
<name>A0A6J6N453_9ZZZZ</name>
<evidence type="ECO:0000313" key="2">
    <source>
        <dbReference type="EMBL" id="CAB4681411.1"/>
    </source>
</evidence>
<feature type="transmembrane region" description="Helical" evidence="1">
    <location>
        <begin position="35"/>
        <end position="54"/>
    </location>
</feature>
<sequence length="81" mass="9528">MHLIQLAAEAHSSTEGLWEEAWSIFTDPSHIIAELGWTLIQDVVLIWLLYGTVWKKMILPRLRKEIHKEIDEEHNISHDDE</sequence>
<dbReference type="AlphaFoldDB" id="A0A6J6N453"/>